<evidence type="ECO:0000256" key="4">
    <source>
        <dbReference type="ARBA" id="ARBA00023136"/>
    </source>
</evidence>
<dbReference type="PANTHER" id="PTHR36985:SF1">
    <property type="entry name" value="TRANSLOCATION AND ASSEMBLY MODULE SUBUNIT TAMB"/>
    <property type="match status" value="1"/>
</dbReference>
<keyword evidence="3" id="KW-1133">Transmembrane helix</keyword>
<gene>
    <name evidence="6" type="ORF">RNAN_0506</name>
</gene>
<evidence type="ECO:0000256" key="1">
    <source>
        <dbReference type="ARBA" id="ARBA00004167"/>
    </source>
</evidence>
<protein>
    <recommendedName>
        <fullName evidence="5">Translocation and assembly module TamB C-terminal domain-containing protein</fullName>
    </recommendedName>
</protein>
<reference evidence="6 7" key="1">
    <citation type="journal article" date="2012" name="J. Bacteriol.">
        <title>Genome Sequence of the Protease-Producing Bacterium Rheinheimera nanhaiensis E407-8T, Isolated from Deep-Sea Sediment of the South China Sea.</title>
        <authorList>
            <person name="Zhang X.-Y."/>
            <person name="Zhang Y.-J."/>
            <person name="Qin Q.-L."/>
            <person name="Xie B.-B."/>
            <person name="Chen X.-L."/>
            <person name="Zhou B.-C."/>
            <person name="Zhang Y.-Z."/>
        </authorList>
    </citation>
    <scope>NUCLEOTIDE SEQUENCE [LARGE SCALE GENOMIC DNA]</scope>
    <source>
        <strain evidence="6 7">E407-8</strain>
    </source>
</reference>
<dbReference type="Pfam" id="PF04357">
    <property type="entry name" value="TamB"/>
    <property type="match status" value="1"/>
</dbReference>
<dbReference type="RefSeq" id="WP_008218424.1">
    <property type="nucleotide sequence ID" value="NZ_BAFK01000002.1"/>
</dbReference>
<organism evidence="6 7">
    <name type="scientific">Rheinheimera nanhaiensis E407-8</name>
    <dbReference type="NCBI Taxonomy" id="562729"/>
    <lineage>
        <taxon>Bacteria</taxon>
        <taxon>Pseudomonadati</taxon>
        <taxon>Pseudomonadota</taxon>
        <taxon>Gammaproteobacteria</taxon>
        <taxon>Chromatiales</taxon>
        <taxon>Chromatiaceae</taxon>
        <taxon>Rheinheimera</taxon>
    </lineage>
</organism>
<dbReference type="AlphaFoldDB" id="I1DU10"/>
<dbReference type="GO" id="GO:0097347">
    <property type="term" value="C:TAM protein secretion complex"/>
    <property type="evidence" value="ECO:0007669"/>
    <property type="project" value="TreeGrafter"/>
</dbReference>
<keyword evidence="4" id="KW-0472">Membrane</keyword>
<name>I1DU10_9GAMM</name>
<dbReference type="Proteomes" id="UP000004374">
    <property type="component" value="Unassembled WGS sequence"/>
</dbReference>
<dbReference type="EMBL" id="BAFK01000002">
    <property type="protein sequence ID" value="GAB57538.1"/>
    <property type="molecule type" value="Genomic_DNA"/>
</dbReference>
<evidence type="ECO:0000256" key="2">
    <source>
        <dbReference type="ARBA" id="ARBA00022692"/>
    </source>
</evidence>
<keyword evidence="7" id="KW-1185">Reference proteome</keyword>
<proteinExistence type="predicted"/>
<dbReference type="OrthoDB" id="5555605at2"/>
<keyword evidence="2" id="KW-0812">Transmembrane</keyword>
<dbReference type="GO" id="GO:0009306">
    <property type="term" value="P:protein secretion"/>
    <property type="evidence" value="ECO:0007669"/>
    <property type="project" value="InterPro"/>
</dbReference>
<dbReference type="GO" id="GO:0005886">
    <property type="term" value="C:plasma membrane"/>
    <property type="evidence" value="ECO:0007669"/>
    <property type="project" value="InterPro"/>
</dbReference>
<dbReference type="STRING" id="562729.RNAN_0506"/>
<accession>I1DU10</accession>
<dbReference type="InterPro" id="IPR007452">
    <property type="entry name" value="TamB_C"/>
</dbReference>
<evidence type="ECO:0000313" key="7">
    <source>
        <dbReference type="Proteomes" id="UP000004374"/>
    </source>
</evidence>
<evidence type="ECO:0000259" key="5">
    <source>
        <dbReference type="Pfam" id="PF04357"/>
    </source>
</evidence>
<evidence type="ECO:0000256" key="3">
    <source>
        <dbReference type="ARBA" id="ARBA00022989"/>
    </source>
</evidence>
<feature type="domain" description="Translocation and assembly module TamB C-terminal" evidence="5">
    <location>
        <begin position="922"/>
        <end position="1259"/>
    </location>
</feature>
<comment type="subcellular location">
    <subcellularLocation>
        <location evidence="1">Membrane</location>
        <topology evidence="1">Single-pass membrane protein</topology>
    </subcellularLocation>
</comment>
<comment type="caution">
    <text evidence="6">The sequence shown here is derived from an EMBL/GenBank/DDBJ whole genome shotgun (WGS) entry which is preliminary data.</text>
</comment>
<sequence length="1260" mass="137670">MSWLRAKALCRLSLKWLNWTILLPSLLLCLLLAALLFSHAGLRLNIALAQALIPGLSIGASQGSVLGGHTLQQVRWQQGSNWVQLQQFSLRFNHRCLLQLALCTEQLQLDNLSVNWQTAAAELDDVQSSSQTANPATRAFWLPFPVTLSGFSITQGDIRLDDYQLTWQQLSTRLDAWGNKLQLTTPNWQDVQLTLPDSAADTEQSTGFNYIPPVLTDFSLPLQLFVDRFSLHNVVLKQQQQHVALERAYISLQWQQNELNLTQLDLYHPLGKVQSSARLSASGRYPLSAQVSAHISDGALAQQQLQLNASGDLSALRLELAARGPVALDVDAQLNLLSELLPHQLVLNLANLSWPMAEGEQSAMLTLSRGELKLSGDSKQSALSGRVSLNSDSLPAMAIAFDGQLTPEQLVLSQLQLDTLGGQVQSPLSLNWQQGIRVEGNGKLRAIQPGMFWPAYPGELNGSLHYRAEVNQQHGWQLALDNIDISGKLRDYVLTLSGSARADDATGNGDYRFSSPGLQISHADNKLRLAGSLQQSWDLMLALDISDISQSLDQAQGKVQGQFTLTGPRLHPKLKGAVSGQDIGFDQLRLKQLKFDSSVWLDEQKRWHTDITLQAQSGRYQQHKLTQLALHLHGSEQQHALRLDIDADQHQAQLSLAGGRQNNQWQGQLQQAQISSLLGSWRLKAPAALTYQDKEQQLSVAAHCWQQDLASLCATQTMQFSPVQASAKLTLQQLELSALAALLPANTNLEGRVDAGAMLSWQQDKPLKATAHLSSAQGSLTQQLDTPLTLSWQQLAVNTEIRDNALHNTLQVAFNEQAKLDANITLAYADAGAKPLSGDVRLNHFAIDFLQPLLGELTELSGVLDTELKLSGTLQQPLLHGQTRLSNTKVKGKLAPVDIDDADLQLDFSGSNARLNGQVITPKGEVVLTGQADWQQLDNWQAQLNIKGDEIRLQVPQASLQIAPDLTIKASPELTRLSGTVRIPNARINIDDLPASAVELSGDTVLLDADLTPQAVSNDGLFALQTDLNVQLGERVRLSAFGLQTRLSGNLRVRQQPLQPLRLNGDVNLVDGTFRAYGQDLLIRKGKMNFNGPADQPFLNVEAIRNPANMEDDVIAGIRVTGPADDPNVVIFSEPAKSQASALAYLVMGRDLGGDSGNAGTAVTTSLIGMTLSSGSKVVGEIGEAFGLRDLTLDTAGAGDNSQVTVSGYLSRDLQLKYGYGIFNAVGEFTLRYRLMRRLYLEAVSGLDNAVDLLYKFEFD</sequence>
<evidence type="ECO:0000313" key="6">
    <source>
        <dbReference type="EMBL" id="GAB57538.1"/>
    </source>
</evidence>
<dbReference type="PANTHER" id="PTHR36985">
    <property type="entry name" value="TRANSLOCATION AND ASSEMBLY MODULE SUBUNIT TAMB"/>
    <property type="match status" value="1"/>
</dbReference>